<sequence>MSFESPSLGMTLLRVSPLIFGTAMFAFSVGHGFASGAFLSPQIPKQARHAVWAYWLRDYGRIVVVNSPSILTTLATCLINMYYSHISRAWWLTAVVLILGHMFPFSVGLRWMTLKPEDFKAMSEAEGVRWIREVPDVNRRRALFPDLFAWLTVVYAVTTNLQAASAQ</sequence>
<feature type="transmembrane region" description="Helical" evidence="1">
    <location>
        <begin position="89"/>
        <end position="112"/>
    </location>
</feature>
<evidence type="ECO:0000256" key="1">
    <source>
        <dbReference type="SAM" id="Phobius"/>
    </source>
</evidence>
<dbReference type="Proteomes" id="UP001243330">
    <property type="component" value="Unassembled WGS sequence"/>
</dbReference>
<keyword evidence="1" id="KW-0472">Membrane</keyword>
<name>A0AAD9A6B5_9PEZI</name>
<feature type="transmembrane region" description="Helical" evidence="1">
    <location>
        <begin position="18"/>
        <end position="39"/>
    </location>
</feature>
<dbReference type="EMBL" id="JAQOWY010000624">
    <property type="protein sequence ID" value="KAK1839824.1"/>
    <property type="molecule type" value="Genomic_DNA"/>
</dbReference>
<protein>
    <submittedName>
        <fullName evidence="2">Uncharacterized protein</fullName>
    </submittedName>
</protein>
<evidence type="ECO:0000313" key="3">
    <source>
        <dbReference type="Proteomes" id="UP001243330"/>
    </source>
</evidence>
<accession>A0AAD9A6B5</accession>
<gene>
    <name evidence="2" type="ORF">CCHR01_17554</name>
</gene>
<feature type="transmembrane region" description="Helical" evidence="1">
    <location>
        <begin position="59"/>
        <end position="83"/>
    </location>
</feature>
<proteinExistence type="predicted"/>
<dbReference type="AlphaFoldDB" id="A0AAD9A6B5"/>
<organism evidence="2 3">
    <name type="scientific">Colletotrichum chrysophilum</name>
    <dbReference type="NCBI Taxonomy" id="1836956"/>
    <lineage>
        <taxon>Eukaryota</taxon>
        <taxon>Fungi</taxon>
        <taxon>Dikarya</taxon>
        <taxon>Ascomycota</taxon>
        <taxon>Pezizomycotina</taxon>
        <taxon>Sordariomycetes</taxon>
        <taxon>Hypocreomycetidae</taxon>
        <taxon>Glomerellales</taxon>
        <taxon>Glomerellaceae</taxon>
        <taxon>Colletotrichum</taxon>
        <taxon>Colletotrichum gloeosporioides species complex</taxon>
    </lineage>
</organism>
<keyword evidence="3" id="KW-1185">Reference proteome</keyword>
<evidence type="ECO:0000313" key="2">
    <source>
        <dbReference type="EMBL" id="KAK1839824.1"/>
    </source>
</evidence>
<comment type="caution">
    <text evidence="2">The sequence shown here is derived from an EMBL/GenBank/DDBJ whole genome shotgun (WGS) entry which is preliminary data.</text>
</comment>
<keyword evidence="1" id="KW-1133">Transmembrane helix</keyword>
<reference evidence="2" key="1">
    <citation type="submission" date="2023-01" db="EMBL/GenBank/DDBJ databases">
        <title>Colletotrichum chrysophilum M932 genome sequence.</title>
        <authorList>
            <person name="Baroncelli R."/>
        </authorList>
    </citation>
    <scope>NUCLEOTIDE SEQUENCE</scope>
    <source>
        <strain evidence="2">M932</strain>
    </source>
</reference>
<keyword evidence="1" id="KW-0812">Transmembrane</keyword>